<evidence type="ECO:0000313" key="5">
    <source>
        <dbReference type="Proteomes" id="UP000185192"/>
    </source>
</evidence>
<organism evidence="4 5">
    <name type="scientific">Parasphingorhabdus marina DSM 22363</name>
    <dbReference type="NCBI Taxonomy" id="1123272"/>
    <lineage>
        <taxon>Bacteria</taxon>
        <taxon>Pseudomonadati</taxon>
        <taxon>Pseudomonadota</taxon>
        <taxon>Alphaproteobacteria</taxon>
        <taxon>Sphingomonadales</taxon>
        <taxon>Sphingomonadaceae</taxon>
        <taxon>Parasphingorhabdus</taxon>
    </lineage>
</organism>
<dbReference type="RefSeq" id="WP_074203783.1">
    <property type="nucleotide sequence ID" value="NZ_FSQW01000001.1"/>
</dbReference>
<gene>
    <name evidence="4" type="ORF">SAMN02745824_0758</name>
</gene>
<dbReference type="EMBL" id="FSQW01000001">
    <property type="protein sequence ID" value="SIN60861.1"/>
    <property type="molecule type" value="Genomic_DNA"/>
</dbReference>
<accession>A0A1N6CQK4</accession>
<protein>
    <submittedName>
        <fullName evidence="4">Transcriptional regulator, TetR family</fullName>
    </submittedName>
</protein>
<dbReference type="STRING" id="1123272.SAMN02745824_0758"/>
<evidence type="ECO:0000256" key="1">
    <source>
        <dbReference type="ARBA" id="ARBA00023125"/>
    </source>
</evidence>
<dbReference type="PANTHER" id="PTHR43479">
    <property type="entry name" value="ACREF/ENVCD OPERON REPRESSOR-RELATED"/>
    <property type="match status" value="1"/>
</dbReference>
<keyword evidence="5" id="KW-1185">Reference proteome</keyword>
<reference evidence="5" key="1">
    <citation type="submission" date="2016-11" db="EMBL/GenBank/DDBJ databases">
        <authorList>
            <person name="Varghese N."/>
            <person name="Submissions S."/>
        </authorList>
    </citation>
    <scope>NUCLEOTIDE SEQUENCE [LARGE SCALE GENOMIC DNA]</scope>
    <source>
        <strain evidence="5">DSM 22363</strain>
    </source>
</reference>
<feature type="DNA-binding region" description="H-T-H motif" evidence="2">
    <location>
        <begin position="29"/>
        <end position="48"/>
    </location>
</feature>
<evidence type="ECO:0000259" key="3">
    <source>
        <dbReference type="PROSITE" id="PS50977"/>
    </source>
</evidence>
<dbReference type="PROSITE" id="PS50977">
    <property type="entry name" value="HTH_TETR_2"/>
    <property type="match status" value="1"/>
</dbReference>
<dbReference type="Proteomes" id="UP000185192">
    <property type="component" value="Unassembled WGS sequence"/>
</dbReference>
<dbReference type="InterPro" id="IPR009057">
    <property type="entry name" value="Homeodomain-like_sf"/>
</dbReference>
<dbReference type="InterPro" id="IPR050624">
    <property type="entry name" value="HTH-type_Tx_Regulator"/>
</dbReference>
<dbReference type="SUPFAM" id="SSF46689">
    <property type="entry name" value="Homeodomain-like"/>
    <property type="match status" value="1"/>
</dbReference>
<name>A0A1N6CQK4_9SPHN</name>
<evidence type="ECO:0000313" key="4">
    <source>
        <dbReference type="EMBL" id="SIN60861.1"/>
    </source>
</evidence>
<proteinExistence type="predicted"/>
<sequence length="187" mass="21140">MDIRVSKTQKSLADAANLLMEKYAWRDISVSTLCDQAGISRSTFYAHFATKAELLEQMFLWVEQDLIANAPENRGLDVSGQFGFLPGLIAILRARRQIFRRQQHNESGIAMAHRTRQMIANMMLEETRNSTLSNQLSDRDLIFLGGAVSAVIRKWADDKHVEADEELINSLDNHVTGFFALLEGRTV</sequence>
<dbReference type="InterPro" id="IPR001647">
    <property type="entry name" value="HTH_TetR"/>
</dbReference>
<dbReference type="Gene3D" id="1.10.357.10">
    <property type="entry name" value="Tetracycline Repressor, domain 2"/>
    <property type="match status" value="1"/>
</dbReference>
<evidence type="ECO:0000256" key="2">
    <source>
        <dbReference type="PROSITE-ProRule" id="PRU00335"/>
    </source>
</evidence>
<keyword evidence="1 2" id="KW-0238">DNA-binding</keyword>
<dbReference type="AlphaFoldDB" id="A0A1N6CQK4"/>
<dbReference type="Pfam" id="PF00440">
    <property type="entry name" value="TetR_N"/>
    <property type="match status" value="1"/>
</dbReference>
<dbReference type="GO" id="GO:0003677">
    <property type="term" value="F:DNA binding"/>
    <property type="evidence" value="ECO:0007669"/>
    <property type="project" value="UniProtKB-UniRule"/>
</dbReference>
<feature type="domain" description="HTH tetR-type" evidence="3">
    <location>
        <begin position="6"/>
        <end position="66"/>
    </location>
</feature>
<dbReference type="PANTHER" id="PTHR43479:SF16">
    <property type="entry name" value="HTH TETR-TYPE DOMAIN-CONTAINING PROTEIN"/>
    <property type="match status" value="1"/>
</dbReference>